<dbReference type="EMBL" id="CH473996">
    <property type="protein sequence ID" value="EDL97941.1"/>
    <property type="molecule type" value="Genomic_DNA"/>
</dbReference>
<dbReference type="Proteomes" id="UP000234681">
    <property type="component" value="Chromosome 14"/>
</dbReference>
<sequence length="55" mass="5795">MAGWLYSSRCVLLPHLASLGNFPSASLCPQAATAWARPRAASCRLPSSPRAVSPL</sequence>
<protein>
    <submittedName>
        <fullName evidence="1">RCG23196</fullName>
    </submittedName>
</protein>
<organism evidence="1 2">
    <name type="scientific">Rattus norvegicus</name>
    <name type="common">Rat</name>
    <dbReference type="NCBI Taxonomy" id="10116"/>
    <lineage>
        <taxon>Eukaryota</taxon>
        <taxon>Metazoa</taxon>
        <taxon>Chordata</taxon>
        <taxon>Craniata</taxon>
        <taxon>Vertebrata</taxon>
        <taxon>Euteleostomi</taxon>
        <taxon>Mammalia</taxon>
        <taxon>Eutheria</taxon>
        <taxon>Euarchontoglires</taxon>
        <taxon>Glires</taxon>
        <taxon>Rodentia</taxon>
        <taxon>Myomorpha</taxon>
        <taxon>Muroidea</taxon>
        <taxon>Muridae</taxon>
        <taxon>Murinae</taxon>
        <taxon>Rattus</taxon>
    </lineage>
</organism>
<reference evidence="2" key="1">
    <citation type="submission" date="2005-09" db="EMBL/GenBank/DDBJ databases">
        <authorList>
            <person name="Mural R.J."/>
            <person name="Li P.W."/>
            <person name="Adams M.D."/>
            <person name="Amanatides P.G."/>
            <person name="Baden-Tillson H."/>
            <person name="Barnstead M."/>
            <person name="Chin S.H."/>
            <person name="Dew I."/>
            <person name="Evans C.A."/>
            <person name="Ferriera S."/>
            <person name="Flanigan M."/>
            <person name="Fosler C."/>
            <person name="Glodek A."/>
            <person name="Gu Z."/>
            <person name="Holt R.A."/>
            <person name="Jennings D."/>
            <person name="Kraft C.L."/>
            <person name="Lu F."/>
            <person name="Nguyen T."/>
            <person name="Nusskern D.R."/>
            <person name="Pfannkoch C.M."/>
            <person name="Sitter C."/>
            <person name="Sutton G.G."/>
            <person name="Venter J.C."/>
            <person name="Wang Z."/>
            <person name="Woodage T."/>
            <person name="Zheng X.H."/>
            <person name="Zhong F."/>
        </authorList>
    </citation>
    <scope>NUCLEOTIDE SEQUENCE [LARGE SCALE GENOMIC DNA]</scope>
    <source>
        <strain>BN</strain>
        <strain evidence="2">Sprague-Dawley</strain>
    </source>
</reference>
<accession>A6JQ24</accession>
<gene>
    <name evidence="1" type="ORF">rCG_23196</name>
</gene>
<dbReference type="AlphaFoldDB" id="A6JQ24"/>
<proteinExistence type="predicted"/>
<name>A6JQ24_RAT</name>
<evidence type="ECO:0000313" key="1">
    <source>
        <dbReference type="EMBL" id="EDL97941.1"/>
    </source>
</evidence>
<evidence type="ECO:0000313" key="2">
    <source>
        <dbReference type="Proteomes" id="UP000234681"/>
    </source>
</evidence>